<comment type="caution">
    <text evidence="1">The sequence shown here is derived from an EMBL/GenBank/DDBJ whole genome shotgun (WGS) entry which is preliminary data.</text>
</comment>
<evidence type="ECO:0000313" key="1">
    <source>
        <dbReference type="EMBL" id="MFL9841470.1"/>
    </source>
</evidence>
<keyword evidence="2" id="KW-1185">Reference proteome</keyword>
<dbReference type="InterPro" id="IPR009241">
    <property type="entry name" value="HigB-like"/>
</dbReference>
<accession>A0ABW8YQL4</accession>
<evidence type="ECO:0000313" key="2">
    <source>
        <dbReference type="Proteomes" id="UP001629244"/>
    </source>
</evidence>
<dbReference type="Proteomes" id="UP001629244">
    <property type="component" value="Unassembled WGS sequence"/>
</dbReference>
<reference evidence="1 2" key="1">
    <citation type="submission" date="2024-06" db="EMBL/GenBank/DDBJ databases">
        <authorList>
            <person name="Kaempfer P."/>
            <person name="Viver T."/>
        </authorList>
    </citation>
    <scope>NUCLEOTIDE SEQUENCE [LARGE SCALE GENOMIC DNA]</scope>
    <source>
        <strain evidence="1 2">ST-64</strain>
    </source>
</reference>
<dbReference type="RefSeq" id="WP_408078370.1">
    <property type="nucleotide sequence ID" value="NZ_JBELQC010000001.1"/>
</dbReference>
<name>A0ABW8YQL4_9SPHN</name>
<protein>
    <submittedName>
        <fullName evidence="1">Type II toxin-antitoxin system RelE/ParE family toxin</fullName>
    </submittedName>
</protein>
<dbReference type="Pfam" id="PF05973">
    <property type="entry name" value="Gp49"/>
    <property type="match status" value="1"/>
</dbReference>
<sequence>MTWTIATHDAFDPEYDALPEAVQDELLAMMQLLATYGPQLGRPHADTLSGSRHANMKELRFKAADGIWRVAFAFDPERQAILLVAGDKSGVAQKRFYKVLIATADKRFDDHLAALAAKET</sequence>
<proteinExistence type="predicted"/>
<gene>
    <name evidence="1" type="ORF">ABS767_10890</name>
</gene>
<organism evidence="1 2">
    <name type="scientific">Sphingomonas plantiphila</name>
    <dbReference type="NCBI Taxonomy" id="3163295"/>
    <lineage>
        <taxon>Bacteria</taxon>
        <taxon>Pseudomonadati</taxon>
        <taxon>Pseudomonadota</taxon>
        <taxon>Alphaproteobacteria</taxon>
        <taxon>Sphingomonadales</taxon>
        <taxon>Sphingomonadaceae</taxon>
        <taxon>Sphingomonas</taxon>
    </lineage>
</organism>
<dbReference type="EMBL" id="JBELQC010000001">
    <property type="protein sequence ID" value="MFL9841470.1"/>
    <property type="molecule type" value="Genomic_DNA"/>
</dbReference>